<dbReference type="Proteomes" id="UP000193944">
    <property type="component" value="Unassembled WGS sequence"/>
</dbReference>
<proteinExistence type="predicted"/>
<dbReference type="InterPro" id="IPR038765">
    <property type="entry name" value="Papain-like_cys_pep_sf"/>
</dbReference>
<organism evidence="2 3">
    <name type="scientific">Anaeromyces robustus</name>
    <dbReference type="NCBI Taxonomy" id="1754192"/>
    <lineage>
        <taxon>Eukaryota</taxon>
        <taxon>Fungi</taxon>
        <taxon>Fungi incertae sedis</taxon>
        <taxon>Chytridiomycota</taxon>
        <taxon>Chytridiomycota incertae sedis</taxon>
        <taxon>Neocallimastigomycetes</taxon>
        <taxon>Neocallimastigales</taxon>
        <taxon>Neocallimastigaceae</taxon>
        <taxon>Anaeromyces</taxon>
    </lineage>
</organism>
<dbReference type="STRING" id="1754192.A0A1Y1W3I2"/>
<evidence type="ECO:0000313" key="3">
    <source>
        <dbReference type="Proteomes" id="UP000193944"/>
    </source>
</evidence>
<gene>
    <name evidence="2" type="ORF">BCR32DRAFT_297527</name>
</gene>
<comment type="caution">
    <text evidence="2">The sequence shown here is derived from an EMBL/GenBank/DDBJ whole genome shotgun (WGS) entry which is preliminary data.</text>
</comment>
<keyword evidence="3" id="KW-1185">Reference proteome</keyword>
<feature type="signal peptide" evidence="1">
    <location>
        <begin position="1"/>
        <end position="22"/>
    </location>
</feature>
<evidence type="ECO:0008006" key="4">
    <source>
        <dbReference type="Google" id="ProtNLM"/>
    </source>
</evidence>
<evidence type="ECO:0000313" key="2">
    <source>
        <dbReference type="EMBL" id="ORX67714.1"/>
    </source>
</evidence>
<dbReference type="EMBL" id="MCFG01000432">
    <property type="protein sequence ID" value="ORX67714.1"/>
    <property type="molecule type" value="Genomic_DNA"/>
</dbReference>
<protein>
    <recommendedName>
        <fullName evidence="4">Transglutaminase-like domain-containing protein</fullName>
    </recommendedName>
</protein>
<dbReference type="AlphaFoldDB" id="A0A1Y1W3I2"/>
<feature type="chain" id="PRO_5012282249" description="Transglutaminase-like domain-containing protein" evidence="1">
    <location>
        <begin position="23"/>
        <end position="428"/>
    </location>
</feature>
<reference evidence="2 3" key="1">
    <citation type="submission" date="2016-08" db="EMBL/GenBank/DDBJ databases">
        <title>A Parts List for Fungal Cellulosomes Revealed by Comparative Genomics.</title>
        <authorList>
            <consortium name="DOE Joint Genome Institute"/>
            <person name="Haitjema C.H."/>
            <person name="Gilmore S.P."/>
            <person name="Henske J.K."/>
            <person name="Solomon K.V."/>
            <person name="De Groot R."/>
            <person name="Kuo A."/>
            <person name="Mondo S.J."/>
            <person name="Salamov A.A."/>
            <person name="Labutti K."/>
            <person name="Zhao Z."/>
            <person name="Chiniquy J."/>
            <person name="Barry K."/>
            <person name="Brewer H.M."/>
            <person name="Purvine S.O."/>
            <person name="Wright A.T."/>
            <person name="Boxma B."/>
            <person name="Van Alen T."/>
            <person name="Hackstein J.H."/>
            <person name="Baker S.E."/>
            <person name="Grigoriev I.V."/>
            <person name="O'Malley M.A."/>
        </authorList>
    </citation>
    <scope>NUCLEOTIDE SEQUENCE [LARGE SCALE GENOMIC DNA]</scope>
    <source>
        <strain evidence="2 3">S4</strain>
    </source>
</reference>
<dbReference type="SUPFAM" id="SSF54001">
    <property type="entry name" value="Cysteine proteinases"/>
    <property type="match status" value="1"/>
</dbReference>
<keyword evidence="1" id="KW-0732">Signal</keyword>
<sequence length="428" mass="49936">MKIYLLYIVSFILLYSKNLSWALEFKKRNTILEYEYVEPDVDYEYKNKNDTLLISEKIPIKYWENKIKEELKNDGDSELYISSVENSDFSFYGQLSSDEKQIYDIIYSCSKKSQPDLNIKISISGIRDIDSFVEELYEISERVFTVLIYENPELWWIGTYQLGLSSTLILYKYVLTYNLTPSSTIFEDYSKKDIERLNTEIEGVKNDIVSRINNLNLTTPYAILRYIHDYLITNIIYVLDESRDHIRTVYGALVEQRCVCEGYAEAFQYIAKQFNINVIIARSAEHEWNFAELDGKWYVVDVTFDDPGKETPLGSNKNLQTSYFLIGTSQVIRGERYSDDPDHYLVYSGYSDEHMVDYPQLSSTSYVPTDKELEELETVQVANMTSSDIAYIHDSNYHSEKESNDSNSIFNFSLINLLIIAMAVQIFI</sequence>
<name>A0A1Y1W3I2_9FUNG</name>
<dbReference type="OrthoDB" id="2128161at2759"/>
<dbReference type="Gene3D" id="3.10.620.30">
    <property type="match status" value="1"/>
</dbReference>
<evidence type="ECO:0000256" key="1">
    <source>
        <dbReference type="SAM" id="SignalP"/>
    </source>
</evidence>
<reference evidence="2 3" key="2">
    <citation type="submission" date="2016-08" db="EMBL/GenBank/DDBJ databases">
        <title>Pervasive Adenine N6-methylation of Active Genes in Fungi.</title>
        <authorList>
            <consortium name="DOE Joint Genome Institute"/>
            <person name="Mondo S.J."/>
            <person name="Dannebaum R.O."/>
            <person name="Kuo R.C."/>
            <person name="Labutti K."/>
            <person name="Haridas S."/>
            <person name="Kuo A."/>
            <person name="Salamov A."/>
            <person name="Ahrendt S.R."/>
            <person name="Lipzen A."/>
            <person name="Sullivan W."/>
            <person name="Andreopoulos W.B."/>
            <person name="Clum A."/>
            <person name="Lindquist E."/>
            <person name="Daum C."/>
            <person name="Ramamoorthy G.K."/>
            <person name="Gryganskyi A."/>
            <person name="Culley D."/>
            <person name="Magnuson J.K."/>
            <person name="James T.Y."/>
            <person name="O'Malley M.A."/>
            <person name="Stajich J.E."/>
            <person name="Spatafora J.W."/>
            <person name="Visel A."/>
            <person name="Grigoriev I.V."/>
        </authorList>
    </citation>
    <scope>NUCLEOTIDE SEQUENCE [LARGE SCALE GENOMIC DNA]</scope>
    <source>
        <strain evidence="2 3">S4</strain>
    </source>
</reference>
<accession>A0A1Y1W3I2</accession>